<name>A0A7C4D468_THEPE</name>
<dbReference type="EMBL" id="DTBQ01000020">
    <property type="protein sequence ID" value="HGM46238.1"/>
    <property type="molecule type" value="Genomic_DNA"/>
</dbReference>
<dbReference type="AlphaFoldDB" id="A0A7C4D468"/>
<dbReference type="GO" id="GO:0016779">
    <property type="term" value="F:nucleotidyltransferase activity"/>
    <property type="evidence" value="ECO:0007669"/>
    <property type="project" value="InterPro"/>
</dbReference>
<proteinExistence type="predicted"/>
<dbReference type="PANTHER" id="PTHR33933">
    <property type="entry name" value="NUCLEOTIDYLTRANSFERASE"/>
    <property type="match status" value="1"/>
</dbReference>
<dbReference type="InterPro" id="IPR043519">
    <property type="entry name" value="NT_sf"/>
</dbReference>
<feature type="domain" description="Polymerase nucleotidyl transferase" evidence="1">
    <location>
        <begin position="1"/>
        <end position="58"/>
    </location>
</feature>
<dbReference type="Gene3D" id="3.30.460.10">
    <property type="entry name" value="Beta Polymerase, domain 2"/>
    <property type="match status" value="1"/>
</dbReference>
<evidence type="ECO:0000259" key="1">
    <source>
        <dbReference type="Pfam" id="PF01909"/>
    </source>
</evidence>
<dbReference type="CDD" id="cd05403">
    <property type="entry name" value="NT_KNTase_like"/>
    <property type="match status" value="1"/>
</dbReference>
<dbReference type="Pfam" id="PF01909">
    <property type="entry name" value="NTP_transf_2"/>
    <property type="match status" value="1"/>
</dbReference>
<sequence length="130" mass="15282">VARGEARRDSDIDLLVVAEDLPRGRFERQDLFMEVEESLRPLIEEAEKLGYTIEFSPLLKTPEEAARTTPLYLDMVEDAVILYDRGGFFQGVLERLRKRLEELGAERVKCGKLWYWRLKRDYKFGEVIEL</sequence>
<organism evidence="2">
    <name type="scientific">Thermofilum pendens</name>
    <dbReference type="NCBI Taxonomy" id="2269"/>
    <lineage>
        <taxon>Archaea</taxon>
        <taxon>Thermoproteota</taxon>
        <taxon>Thermoprotei</taxon>
        <taxon>Thermofilales</taxon>
        <taxon>Thermofilaceae</taxon>
        <taxon>Thermofilum</taxon>
    </lineage>
</organism>
<feature type="non-terminal residue" evidence="2">
    <location>
        <position position="1"/>
    </location>
</feature>
<reference evidence="2" key="1">
    <citation type="journal article" date="2020" name="mSystems">
        <title>Genome- and Community-Level Interaction Insights into Carbon Utilization and Element Cycling Functions of Hydrothermarchaeota in Hydrothermal Sediment.</title>
        <authorList>
            <person name="Zhou Z."/>
            <person name="Liu Y."/>
            <person name="Xu W."/>
            <person name="Pan J."/>
            <person name="Luo Z.H."/>
            <person name="Li M."/>
        </authorList>
    </citation>
    <scope>NUCLEOTIDE SEQUENCE</scope>
    <source>
        <strain evidence="2">SpSt-649</strain>
    </source>
</reference>
<accession>A0A7C4D468</accession>
<dbReference type="PANTHER" id="PTHR33933:SF1">
    <property type="entry name" value="PROTEIN ADENYLYLTRANSFERASE MNTA-RELATED"/>
    <property type="match status" value="1"/>
</dbReference>
<comment type="caution">
    <text evidence="2">The sequence shown here is derived from an EMBL/GenBank/DDBJ whole genome shotgun (WGS) entry which is preliminary data.</text>
</comment>
<dbReference type="SUPFAM" id="SSF81301">
    <property type="entry name" value="Nucleotidyltransferase"/>
    <property type="match status" value="1"/>
</dbReference>
<dbReference type="InterPro" id="IPR052548">
    <property type="entry name" value="Type_VII_TA_antitoxin"/>
</dbReference>
<protein>
    <submittedName>
        <fullName evidence="2">Nucleotidyltransferase domain-containing protein</fullName>
    </submittedName>
</protein>
<evidence type="ECO:0000313" key="2">
    <source>
        <dbReference type="EMBL" id="HGM46238.1"/>
    </source>
</evidence>
<dbReference type="InterPro" id="IPR002934">
    <property type="entry name" value="Polymerase_NTP_transf_dom"/>
</dbReference>
<keyword evidence="2" id="KW-0808">Transferase</keyword>
<gene>
    <name evidence="2" type="ORF">ENU21_00605</name>
</gene>